<feature type="non-terminal residue" evidence="2">
    <location>
        <position position="133"/>
    </location>
</feature>
<dbReference type="EMBL" id="JARKIF010000025">
    <property type="protein sequence ID" value="KAJ7614776.1"/>
    <property type="molecule type" value="Genomic_DNA"/>
</dbReference>
<dbReference type="Pfam" id="PF20209">
    <property type="entry name" value="DUF6570"/>
    <property type="match status" value="1"/>
</dbReference>
<evidence type="ECO:0000313" key="2">
    <source>
        <dbReference type="EMBL" id="KAJ7614776.1"/>
    </source>
</evidence>
<comment type="caution">
    <text evidence="2">The sequence shown here is derived from an EMBL/GenBank/DDBJ whole genome shotgun (WGS) entry which is preliminary data.</text>
</comment>
<dbReference type="InterPro" id="IPR046700">
    <property type="entry name" value="DUF6570"/>
</dbReference>
<evidence type="ECO:0000259" key="1">
    <source>
        <dbReference type="Pfam" id="PF20209"/>
    </source>
</evidence>
<dbReference type="AlphaFoldDB" id="A0AAD7B9G1"/>
<name>A0AAD7B9G1_9AGAR</name>
<gene>
    <name evidence="2" type="ORF">FB45DRAFT_717826</name>
</gene>
<reference evidence="2" key="1">
    <citation type="submission" date="2023-03" db="EMBL/GenBank/DDBJ databases">
        <title>Massive genome expansion in bonnet fungi (Mycena s.s.) driven by repeated elements and novel gene families across ecological guilds.</title>
        <authorList>
            <consortium name="Lawrence Berkeley National Laboratory"/>
            <person name="Harder C.B."/>
            <person name="Miyauchi S."/>
            <person name="Viragh M."/>
            <person name="Kuo A."/>
            <person name="Thoen E."/>
            <person name="Andreopoulos B."/>
            <person name="Lu D."/>
            <person name="Skrede I."/>
            <person name="Drula E."/>
            <person name="Henrissat B."/>
            <person name="Morin E."/>
            <person name="Kohler A."/>
            <person name="Barry K."/>
            <person name="LaButti K."/>
            <person name="Morin E."/>
            <person name="Salamov A."/>
            <person name="Lipzen A."/>
            <person name="Mereny Z."/>
            <person name="Hegedus B."/>
            <person name="Baldrian P."/>
            <person name="Stursova M."/>
            <person name="Weitz H."/>
            <person name="Taylor A."/>
            <person name="Grigoriev I.V."/>
            <person name="Nagy L.G."/>
            <person name="Martin F."/>
            <person name="Kauserud H."/>
        </authorList>
    </citation>
    <scope>NUCLEOTIDE SEQUENCE</scope>
    <source>
        <strain evidence="2">9284</strain>
    </source>
</reference>
<feature type="domain" description="DUF6570" evidence="1">
    <location>
        <begin position="88"/>
        <end position="129"/>
    </location>
</feature>
<sequence length="133" mass="14720">LGDDGDGVQQQPVEDEYDAFFGSGSELMDVDLPEDSAVNSREAAAIRALNEKLAELTIGHCSGCREEGFDVKMKTPTLCTRCSADTTNDVRKWSDENNTNPSRVPPELQNLTDMEEMLIARCKTVMQVRYTKG</sequence>
<proteinExistence type="predicted"/>
<keyword evidence="3" id="KW-1185">Reference proteome</keyword>
<dbReference type="Proteomes" id="UP001221142">
    <property type="component" value="Unassembled WGS sequence"/>
</dbReference>
<feature type="non-terminal residue" evidence="2">
    <location>
        <position position="1"/>
    </location>
</feature>
<evidence type="ECO:0000313" key="3">
    <source>
        <dbReference type="Proteomes" id="UP001221142"/>
    </source>
</evidence>
<protein>
    <recommendedName>
        <fullName evidence="1">DUF6570 domain-containing protein</fullName>
    </recommendedName>
</protein>
<accession>A0AAD7B9G1</accession>
<organism evidence="2 3">
    <name type="scientific">Roridomyces roridus</name>
    <dbReference type="NCBI Taxonomy" id="1738132"/>
    <lineage>
        <taxon>Eukaryota</taxon>
        <taxon>Fungi</taxon>
        <taxon>Dikarya</taxon>
        <taxon>Basidiomycota</taxon>
        <taxon>Agaricomycotina</taxon>
        <taxon>Agaricomycetes</taxon>
        <taxon>Agaricomycetidae</taxon>
        <taxon>Agaricales</taxon>
        <taxon>Marasmiineae</taxon>
        <taxon>Mycenaceae</taxon>
        <taxon>Roridomyces</taxon>
    </lineage>
</organism>